<comment type="caution">
    <text evidence="1">The sequence shown here is derived from an EMBL/GenBank/DDBJ whole genome shotgun (WGS) entry which is preliminary data.</text>
</comment>
<evidence type="ECO:0000313" key="1">
    <source>
        <dbReference type="EMBL" id="PJJ65064.1"/>
    </source>
</evidence>
<dbReference type="Pfam" id="PF04237">
    <property type="entry name" value="YjbR"/>
    <property type="match status" value="1"/>
</dbReference>
<protein>
    <submittedName>
        <fullName evidence="1">Putative DNA-binding protein (MmcQ/YjbR family)</fullName>
    </submittedName>
</protein>
<dbReference type="Gene3D" id="3.90.1150.30">
    <property type="match status" value="1"/>
</dbReference>
<dbReference type="InterPro" id="IPR038056">
    <property type="entry name" value="YjbR-like_sf"/>
</dbReference>
<accession>A0A2M9C3E8</accession>
<organism evidence="1 2">
    <name type="scientific">Compostimonas suwonensis</name>
    <dbReference type="NCBI Taxonomy" id="1048394"/>
    <lineage>
        <taxon>Bacteria</taxon>
        <taxon>Bacillati</taxon>
        <taxon>Actinomycetota</taxon>
        <taxon>Actinomycetes</taxon>
        <taxon>Micrococcales</taxon>
        <taxon>Microbacteriaceae</taxon>
        <taxon>Compostimonas</taxon>
    </lineage>
</organism>
<keyword evidence="1" id="KW-0238">DNA-binding</keyword>
<dbReference type="GO" id="GO:0003677">
    <property type="term" value="F:DNA binding"/>
    <property type="evidence" value="ECO:0007669"/>
    <property type="project" value="UniProtKB-KW"/>
</dbReference>
<dbReference type="OrthoDB" id="8479417at2"/>
<dbReference type="SUPFAM" id="SSF142906">
    <property type="entry name" value="YjbR-like"/>
    <property type="match status" value="1"/>
</dbReference>
<evidence type="ECO:0000313" key="2">
    <source>
        <dbReference type="Proteomes" id="UP000230161"/>
    </source>
</evidence>
<dbReference type="InterPro" id="IPR058532">
    <property type="entry name" value="YjbR/MT2646/Rv2570-like"/>
</dbReference>
<dbReference type="EMBL" id="PGFB01000001">
    <property type="protein sequence ID" value="PJJ65064.1"/>
    <property type="molecule type" value="Genomic_DNA"/>
</dbReference>
<proteinExistence type="predicted"/>
<sequence>MEHPALVEPGDPLVQRVRELCLRFPESVEVRAWGRPTFRAGKRIFATVGSSMDRPHSIVFKPDSEERLAFLEDPRFFVPPYFGPSGWLAIDFGEGCDWQQLAELLDTSYRQVALKRQLVVLDARGWSPADAR</sequence>
<keyword evidence="2" id="KW-1185">Reference proteome</keyword>
<dbReference type="Proteomes" id="UP000230161">
    <property type="component" value="Unassembled WGS sequence"/>
</dbReference>
<dbReference type="AlphaFoldDB" id="A0A2M9C3E8"/>
<name>A0A2M9C3E8_9MICO</name>
<dbReference type="RefSeq" id="WP_100343001.1">
    <property type="nucleotide sequence ID" value="NZ_PGFB01000001.1"/>
</dbReference>
<gene>
    <name evidence="1" type="ORF">CLV54_0091</name>
</gene>
<reference evidence="1 2" key="1">
    <citation type="submission" date="2017-11" db="EMBL/GenBank/DDBJ databases">
        <title>Genomic Encyclopedia of Archaeal and Bacterial Type Strains, Phase II (KMG-II): From Individual Species to Whole Genera.</title>
        <authorList>
            <person name="Goeker M."/>
        </authorList>
    </citation>
    <scope>NUCLEOTIDE SEQUENCE [LARGE SCALE GENOMIC DNA]</scope>
    <source>
        <strain evidence="1 2">DSM 25625</strain>
    </source>
</reference>